<evidence type="ECO:0000313" key="1">
    <source>
        <dbReference type="EMBL" id="KAJ8939175.1"/>
    </source>
</evidence>
<gene>
    <name evidence="1" type="ORF">NQ318_017072</name>
</gene>
<dbReference type="Proteomes" id="UP001162162">
    <property type="component" value="Unassembled WGS sequence"/>
</dbReference>
<reference evidence="1" key="1">
    <citation type="journal article" date="2023" name="Insect Mol. Biol.">
        <title>Genome sequencing provides insights into the evolution of gene families encoding plant cell wall-degrading enzymes in longhorned beetles.</title>
        <authorList>
            <person name="Shin N.R."/>
            <person name="Okamura Y."/>
            <person name="Kirsch R."/>
            <person name="Pauchet Y."/>
        </authorList>
    </citation>
    <scope>NUCLEOTIDE SEQUENCE</scope>
    <source>
        <strain evidence="1">AMC_N1</strain>
    </source>
</reference>
<evidence type="ECO:0000313" key="2">
    <source>
        <dbReference type="Proteomes" id="UP001162162"/>
    </source>
</evidence>
<accession>A0AAV8XK63</accession>
<dbReference type="AlphaFoldDB" id="A0AAV8XK63"/>
<protein>
    <submittedName>
        <fullName evidence="1">Uncharacterized protein</fullName>
    </submittedName>
</protein>
<comment type="caution">
    <text evidence="1">The sequence shown here is derived from an EMBL/GenBank/DDBJ whole genome shotgun (WGS) entry which is preliminary data.</text>
</comment>
<sequence length="113" mass="12555">MPKHNGPIGSPATEEALVDRMPSHTGSLFFVTPKRLHLLTQIPQIEQNNIKTNKAMPQDYDSKVSLHLDINHGLDRIGANPADREWMEGSSEIGLPEGNTRKTATNIFQLLTN</sequence>
<dbReference type="EMBL" id="JAPWTK010000504">
    <property type="protein sequence ID" value="KAJ8939175.1"/>
    <property type="molecule type" value="Genomic_DNA"/>
</dbReference>
<name>A0AAV8XK63_9CUCU</name>
<keyword evidence="2" id="KW-1185">Reference proteome</keyword>
<organism evidence="1 2">
    <name type="scientific">Aromia moschata</name>
    <dbReference type="NCBI Taxonomy" id="1265417"/>
    <lineage>
        <taxon>Eukaryota</taxon>
        <taxon>Metazoa</taxon>
        <taxon>Ecdysozoa</taxon>
        <taxon>Arthropoda</taxon>
        <taxon>Hexapoda</taxon>
        <taxon>Insecta</taxon>
        <taxon>Pterygota</taxon>
        <taxon>Neoptera</taxon>
        <taxon>Endopterygota</taxon>
        <taxon>Coleoptera</taxon>
        <taxon>Polyphaga</taxon>
        <taxon>Cucujiformia</taxon>
        <taxon>Chrysomeloidea</taxon>
        <taxon>Cerambycidae</taxon>
        <taxon>Cerambycinae</taxon>
        <taxon>Callichromatini</taxon>
        <taxon>Aromia</taxon>
    </lineage>
</organism>
<proteinExistence type="predicted"/>